<dbReference type="EMBL" id="WBSO01000012">
    <property type="protein sequence ID" value="KAB8296529.1"/>
    <property type="molecule type" value="Genomic_DNA"/>
</dbReference>
<feature type="region of interest" description="Disordered" evidence="1">
    <location>
        <begin position="194"/>
        <end position="263"/>
    </location>
</feature>
<dbReference type="SUPFAM" id="SSF69318">
    <property type="entry name" value="Integrin alpha N-terminal domain"/>
    <property type="match status" value="1"/>
</dbReference>
<evidence type="ECO:0000256" key="1">
    <source>
        <dbReference type="SAM" id="MobiDB-lite"/>
    </source>
</evidence>
<proteinExistence type="predicted"/>
<accession>A0A6A2VTU1</accession>
<organism evidence="2 3">
    <name type="scientific">Bifidobacterium apri</name>
    <dbReference type="NCBI Taxonomy" id="1769423"/>
    <lineage>
        <taxon>Bacteria</taxon>
        <taxon>Bacillati</taxon>
        <taxon>Actinomycetota</taxon>
        <taxon>Actinomycetes</taxon>
        <taxon>Bifidobacteriales</taxon>
        <taxon>Bifidobacteriaceae</taxon>
        <taxon>Bifidobacterium</taxon>
    </lineage>
</organism>
<gene>
    <name evidence="2" type="ORF">DSM100238_1420</name>
</gene>
<name>A0A6A2VTU1_9BIFI</name>
<comment type="caution">
    <text evidence="2">The sequence shown here is derived from an EMBL/GenBank/DDBJ whole genome shotgun (WGS) entry which is preliminary data.</text>
</comment>
<feature type="compositionally biased region" description="Low complexity" evidence="1">
    <location>
        <begin position="195"/>
        <end position="221"/>
    </location>
</feature>
<dbReference type="Proteomes" id="UP000440041">
    <property type="component" value="Unassembled WGS sequence"/>
</dbReference>
<dbReference type="InterPro" id="IPR028994">
    <property type="entry name" value="Integrin_alpha_N"/>
</dbReference>
<protein>
    <submittedName>
        <fullName evidence="2">Uncharacterized protein</fullName>
    </submittedName>
</protein>
<evidence type="ECO:0000313" key="2">
    <source>
        <dbReference type="EMBL" id="KAB8296529.1"/>
    </source>
</evidence>
<sequence length="419" mass="43599">MTPCICCDPDGLDKTAEAYKKAASEFNKAKSEFMKTGSNNPGLGLFLANLYPAYLGCKSATQGYLGNIGQMTERISAALKKTSDDGGDTETKILEILKRILKEIEEQKSASSGVNVQVNVNTSPAAGGNAGGYAGGFTGGVTGGSGFAGGTGYTGVFAGGYSGIGSSSSSTAVTAEQQQTVSIPQVPLPLHLQETSTTADASTAASTAADATAANGAAATTQPRNTGRQALQTDGSLPNRTDTSFAAANHSTAGASGSIDLDVDGDGKDDYSLNLKNGGTHAVVGQDGSITVSHQKTTSVPLPPNAQATQDSYLTVDANHDGVDDIMLTGQQGQNAKISIYEQGDTEYAAVDFDHDGDYDVSVRVEDTAQTYQKMREQAEESVWQSIADKDPMGRTAEELKALYQERDIIELPQRSEIK</sequence>
<keyword evidence="3" id="KW-1185">Reference proteome</keyword>
<reference evidence="2 3" key="1">
    <citation type="submission" date="2019-09" db="EMBL/GenBank/DDBJ databases">
        <title>Characterization of the phylogenetic diversity of two novel species belonging to the genus Bifidobacterium: Bifidobacterium cebidarum sp. nov. and Bifidobacterium leontopitheci sp. nov.</title>
        <authorList>
            <person name="Lugli G.A."/>
            <person name="Duranti S."/>
            <person name="Milani C."/>
            <person name="Turroni F."/>
            <person name="Ventura M."/>
        </authorList>
    </citation>
    <scope>NUCLEOTIDE SEQUENCE [LARGE SCALE GENOMIC DNA]</scope>
    <source>
        <strain evidence="2 3">DSM 100238</strain>
    </source>
</reference>
<evidence type="ECO:0000313" key="3">
    <source>
        <dbReference type="Proteomes" id="UP000440041"/>
    </source>
</evidence>
<dbReference type="AlphaFoldDB" id="A0A6A2VTU1"/>
<feature type="compositionally biased region" description="Polar residues" evidence="1">
    <location>
        <begin position="222"/>
        <end position="255"/>
    </location>
</feature>